<dbReference type="EMBL" id="PYSW02000016">
    <property type="protein sequence ID" value="KAG2386115.1"/>
    <property type="molecule type" value="Genomic_DNA"/>
</dbReference>
<feature type="compositionally biased region" description="Basic and acidic residues" evidence="1">
    <location>
        <begin position="230"/>
        <end position="239"/>
    </location>
</feature>
<dbReference type="AlphaFoldDB" id="A0AA88GSM3"/>
<accession>A0AA88GSM3</accession>
<evidence type="ECO:0000256" key="1">
    <source>
        <dbReference type="SAM" id="MobiDB-lite"/>
    </source>
</evidence>
<keyword evidence="4" id="KW-1185">Reference proteome</keyword>
<evidence type="ECO:0000313" key="4">
    <source>
        <dbReference type="Proteomes" id="UP000816034"/>
    </source>
</evidence>
<feature type="compositionally biased region" description="Polar residues" evidence="1">
    <location>
        <begin position="218"/>
        <end position="227"/>
    </location>
</feature>
<feature type="region of interest" description="Disordered" evidence="1">
    <location>
        <begin position="214"/>
        <end position="239"/>
    </location>
</feature>
<keyword evidence="2" id="KW-0472">Membrane</keyword>
<keyword evidence="2" id="KW-0812">Transmembrane</keyword>
<keyword evidence="2" id="KW-1133">Transmembrane helix</keyword>
<dbReference type="RefSeq" id="XP_044550108.1">
    <property type="nucleotide sequence ID" value="XM_044691993.1"/>
</dbReference>
<dbReference type="Proteomes" id="UP000816034">
    <property type="component" value="Unassembled WGS sequence"/>
</dbReference>
<evidence type="ECO:0000256" key="2">
    <source>
        <dbReference type="SAM" id="Phobius"/>
    </source>
</evidence>
<comment type="caution">
    <text evidence="3">The sequence shown here is derived from an EMBL/GenBank/DDBJ whole genome shotgun (WGS) entry which is preliminary data.</text>
</comment>
<gene>
    <name evidence="3" type="ORF">C9374_002561</name>
</gene>
<reference evidence="3 4" key="1">
    <citation type="journal article" date="2018" name="BMC Genomics">
        <title>The genome of Naegleria lovaniensis, the basis for a comparative approach to unravel pathogenicity factors of the human pathogenic amoeba N. fowleri.</title>
        <authorList>
            <person name="Liechti N."/>
            <person name="Schurch N."/>
            <person name="Bruggmann R."/>
            <person name="Wittwer M."/>
        </authorList>
    </citation>
    <scope>NUCLEOTIDE SEQUENCE [LARGE SCALE GENOMIC DNA]</scope>
    <source>
        <strain evidence="3 4">ATCC 30569</strain>
    </source>
</reference>
<feature type="transmembrane region" description="Helical" evidence="2">
    <location>
        <begin position="152"/>
        <end position="174"/>
    </location>
</feature>
<organism evidence="3 4">
    <name type="scientific">Naegleria lovaniensis</name>
    <name type="common">Amoeba</name>
    <dbReference type="NCBI Taxonomy" id="51637"/>
    <lineage>
        <taxon>Eukaryota</taxon>
        <taxon>Discoba</taxon>
        <taxon>Heterolobosea</taxon>
        <taxon>Tetramitia</taxon>
        <taxon>Eutetramitia</taxon>
        <taxon>Vahlkampfiidae</taxon>
        <taxon>Naegleria</taxon>
    </lineage>
</organism>
<dbReference type="GeneID" id="68095017"/>
<name>A0AA88GSM3_NAELO</name>
<protein>
    <submittedName>
        <fullName evidence="3">Uncharacterized protein</fullName>
    </submittedName>
</protein>
<evidence type="ECO:0000313" key="3">
    <source>
        <dbReference type="EMBL" id="KAG2386115.1"/>
    </source>
</evidence>
<sequence>MPRFVREKKFFTVRVGQKILQNVPKDTNLMDLLVKNKINFAYPFKFFLFPLLAKGIIKYTKLPKFQSTVACGTLTGKYKHLPFLNCSQCLVAVKYDKQSVHNKESTMDKVYRSNVFLQRFAPKDSFVRYACRTKIDDDMEVMTYCDDTKSRSWIGITLMMFFAFSAVAVVYSWFAHIRNLQISTALTKRKEDESSEQSPITDKDLEEWMKKVSDTKTEITSPSNAAITTHEIKPTTEKP</sequence>
<proteinExistence type="predicted"/>